<feature type="binding site" evidence="3">
    <location>
        <position position="225"/>
    </location>
    <ligand>
        <name>substrate</name>
    </ligand>
</feature>
<evidence type="ECO:0000256" key="3">
    <source>
        <dbReference type="PIRSR" id="PIRSR000915-2"/>
    </source>
</evidence>
<keyword evidence="6" id="KW-1185">Reference proteome</keyword>
<name>A0A182HR98_ANOAR</name>
<dbReference type="InterPro" id="IPR023214">
    <property type="entry name" value="HAD_sf"/>
</dbReference>
<dbReference type="EnsemblMetazoa" id="AARA003791-RA">
    <property type="protein sequence ID" value="AARA003791-PA"/>
    <property type="gene ID" value="AARA003791"/>
</dbReference>
<proteinExistence type="inferred from homology"/>
<protein>
    <submittedName>
        <fullName evidence="5">Uncharacterized protein</fullName>
    </submittedName>
</protein>
<dbReference type="NCBIfam" id="TIGR01460">
    <property type="entry name" value="HAD-SF-IIA"/>
    <property type="match status" value="1"/>
</dbReference>
<dbReference type="RefSeq" id="XP_040169088.1">
    <property type="nucleotide sequence ID" value="XM_040313154.1"/>
</dbReference>
<comment type="similarity">
    <text evidence="1">Belongs to the HAD-like hydrolase superfamily.</text>
</comment>
<evidence type="ECO:0000256" key="4">
    <source>
        <dbReference type="PIRSR" id="PIRSR000915-3"/>
    </source>
</evidence>
<comment type="cofactor">
    <cofactor evidence="4">
        <name>Mg(2+)</name>
        <dbReference type="ChEBI" id="CHEBI:18420"/>
    </cofactor>
    <text evidence="4">Divalent metal ions. Mg(2+) is the most effective.</text>
</comment>
<dbReference type="PANTHER" id="PTHR19288:SF4">
    <property type="entry name" value="RE04130P-RELATED"/>
    <property type="match status" value="1"/>
</dbReference>
<evidence type="ECO:0000256" key="2">
    <source>
        <dbReference type="PIRSR" id="PIRSR000915-1"/>
    </source>
</evidence>
<dbReference type="PANTHER" id="PTHR19288">
    <property type="entry name" value="4-NITROPHENYLPHOSPHATASE-RELATED"/>
    <property type="match status" value="1"/>
</dbReference>
<dbReference type="InterPro" id="IPR036412">
    <property type="entry name" value="HAD-like_sf"/>
</dbReference>
<dbReference type="InterPro" id="IPR006357">
    <property type="entry name" value="HAD-SF_hydro_IIA"/>
</dbReference>
<dbReference type="Gene3D" id="3.40.50.1000">
    <property type="entry name" value="HAD superfamily/HAD-like"/>
    <property type="match status" value="2"/>
</dbReference>
<dbReference type="FunFam" id="3.40.50.1000:FF:000170">
    <property type="entry name" value="4-nitrophenylphosphatase"/>
    <property type="match status" value="1"/>
</dbReference>
<dbReference type="GeneID" id="120903617"/>
<feature type="active site" description="Proton donor" evidence="2">
    <location>
        <position position="34"/>
    </location>
</feature>
<sequence>MDSTPKMTKNLLKLSIEEKERFFDSFDMVQTDCDGVLWMLGEPFTGVEFTIRALRNNGKRVIYVSNNSVRTMADYRGKLDKLTDYTIDEEDIIHPAKIVIHYLRQRNFDGLCYVIGSSNFKACLREAGFQILDGPNEPVNESIREVAAVVNDGQPVKAVIVDFDYNMNNIKLLRAQMYLRHDALFIAGAMDKVLPVGPRTRYIGPGCYVEILQNVADRKPIVLGKPGLPMSKMLKQMYSVEDSRRVLFVGDQPEMDVKFGHTSNYQTLLVGTGNYKEDDLQKLADKPDELPDYYIDSFAELEQIVRDVVAYKARNVTKCGL</sequence>
<dbReference type="Pfam" id="PF13242">
    <property type="entry name" value="Hydrolase_like"/>
    <property type="match status" value="1"/>
</dbReference>
<dbReference type="GO" id="GO:0016791">
    <property type="term" value="F:phosphatase activity"/>
    <property type="evidence" value="ECO:0007669"/>
    <property type="project" value="TreeGrafter"/>
</dbReference>
<dbReference type="PIRSF" id="PIRSF000915">
    <property type="entry name" value="PGP-type_phosphatase"/>
    <property type="match status" value="1"/>
</dbReference>
<dbReference type="GO" id="GO:0005737">
    <property type="term" value="C:cytoplasm"/>
    <property type="evidence" value="ECO:0007669"/>
    <property type="project" value="TreeGrafter"/>
</dbReference>
<dbReference type="VEuPathDB" id="VectorBase:AARA003791"/>
<dbReference type="SUPFAM" id="SSF56784">
    <property type="entry name" value="HAD-like"/>
    <property type="match status" value="1"/>
</dbReference>
<keyword evidence="4" id="KW-0460">Magnesium</keyword>
<evidence type="ECO:0000313" key="5">
    <source>
        <dbReference type="EnsemblMetazoa" id="AARA003791-PA"/>
    </source>
</evidence>
<keyword evidence="4" id="KW-0479">Metal-binding</keyword>
<feature type="active site" description="Nucleophile" evidence="2">
    <location>
        <position position="32"/>
    </location>
</feature>
<feature type="binding site" evidence="3">
    <location>
        <begin position="65"/>
        <end position="67"/>
    </location>
    <ligand>
        <name>substrate</name>
    </ligand>
</feature>
<evidence type="ECO:0000313" key="6">
    <source>
        <dbReference type="Proteomes" id="UP000075840"/>
    </source>
</evidence>
<feature type="binding site" evidence="4">
    <location>
        <position position="34"/>
    </location>
    <ligand>
        <name>Mg(2+)</name>
        <dbReference type="ChEBI" id="CHEBI:18420"/>
    </ligand>
</feature>
<dbReference type="KEGG" id="aara:120903617"/>
<feature type="binding site" evidence="4">
    <location>
        <position position="251"/>
    </location>
    <ligand>
        <name>Mg(2+)</name>
        <dbReference type="ChEBI" id="CHEBI:18420"/>
    </ligand>
</feature>
<dbReference type="Pfam" id="PF13344">
    <property type="entry name" value="Hydrolase_6"/>
    <property type="match status" value="1"/>
</dbReference>
<organism evidence="5 6">
    <name type="scientific">Anopheles arabiensis</name>
    <name type="common">Mosquito</name>
    <dbReference type="NCBI Taxonomy" id="7173"/>
    <lineage>
        <taxon>Eukaryota</taxon>
        <taxon>Metazoa</taxon>
        <taxon>Ecdysozoa</taxon>
        <taxon>Arthropoda</taxon>
        <taxon>Hexapoda</taxon>
        <taxon>Insecta</taxon>
        <taxon>Pterygota</taxon>
        <taxon>Neoptera</taxon>
        <taxon>Endopterygota</taxon>
        <taxon>Diptera</taxon>
        <taxon>Nematocera</taxon>
        <taxon>Culicoidea</taxon>
        <taxon>Culicidae</taxon>
        <taxon>Anophelinae</taxon>
        <taxon>Anopheles</taxon>
    </lineage>
</organism>
<reference evidence="5" key="1">
    <citation type="submission" date="2022-08" db="UniProtKB">
        <authorList>
            <consortium name="EnsemblMetazoa"/>
        </authorList>
    </citation>
    <scope>IDENTIFICATION</scope>
    <source>
        <strain evidence="5">Dongola</strain>
    </source>
</reference>
<feature type="binding site" evidence="4">
    <location>
        <position position="32"/>
    </location>
    <ligand>
        <name>Mg(2+)</name>
        <dbReference type="ChEBI" id="CHEBI:18420"/>
    </ligand>
</feature>
<dbReference type="Proteomes" id="UP000075840">
    <property type="component" value="Unassembled WGS sequence"/>
</dbReference>
<dbReference type="EMBL" id="APCN01001661">
    <property type="status" value="NOT_ANNOTATED_CDS"/>
    <property type="molecule type" value="Genomic_DNA"/>
</dbReference>
<dbReference type="VEuPathDB" id="VectorBase:AARA21_008760"/>
<dbReference type="GO" id="GO:0046872">
    <property type="term" value="F:metal ion binding"/>
    <property type="evidence" value="ECO:0007669"/>
    <property type="project" value="UniProtKB-KW"/>
</dbReference>
<evidence type="ECO:0000256" key="1">
    <source>
        <dbReference type="PIRNR" id="PIRNR000915"/>
    </source>
</evidence>
<keyword evidence="1" id="KW-0378">Hydrolase</keyword>
<accession>A0A182HR98</accession>
<dbReference type="AlphaFoldDB" id="A0A182HR98"/>